<evidence type="ECO:0000256" key="8">
    <source>
        <dbReference type="PROSITE-ProRule" id="PRU00282"/>
    </source>
</evidence>
<evidence type="ECO:0000256" key="6">
    <source>
        <dbReference type="ARBA" id="ARBA00022989"/>
    </source>
</evidence>
<proteinExistence type="inferred from homology"/>
<feature type="repeat" description="Solcar" evidence="8">
    <location>
        <begin position="46"/>
        <end position="140"/>
    </location>
</feature>
<evidence type="ECO:0000256" key="4">
    <source>
        <dbReference type="ARBA" id="ARBA00022692"/>
    </source>
</evidence>
<sequence length="346" mass="38256">MHPGSHKFHVLGNDKNTSDAAIGLDYTDLHEHRAIVPRRVRQLPNYEFAVRFVGAGLSNVFSSFMTNPIDILTHLPKVSKYVRQQLQTDRSTSRSFFNVARGMIGSEGALSLMNGVRASMLREGIYATIRLGTYEAHKDLLYELSNGVLTREGIPLKALSGLMSGAIGASIANPTDLIKIRMQAYHNPPIPEYSSILSSFRCVYNEGGGTLSGGLRSLWRGTTATVTRGAVITVAQIGSYDHFKQVIKSRKLMDEGIPLHLTSSLFAGLVCSIASNPVDVIKVRLMNDHERIYRGVSDCIVKTLRKEGLLAYYKGFGMCWIRLGSHTTLTLLLYEQLRAWAGVRPL</sequence>
<evidence type="ECO:0000313" key="10">
    <source>
        <dbReference type="EMBL" id="CAE6519603.1"/>
    </source>
</evidence>
<dbReference type="InterPro" id="IPR018108">
    <property type="entry name" value="MCP_transmembrane"/>
</dbReference>
<comment type="caution">
    <text evidence="10">The sequence shown here is derived from an EMBL/GenBank/DDBJ whole genome shotgun (WGS) entry which is preliminary data.</text>
</comment>
<keyword evidence="4 8" id="KW-0812">Transmembrane</keyword>
<name>A0A8H3HIJ5_9AGAM</name>
<evidence type="ECO:0000256" key="5">
    <source>
        <dbReference type="ARBA" id="ARBA00022737"/>
    </source>
</evidence>
<protein>
    <recommendedName>
        <fullName evidence="12">Mitochondrial carrier</fullName>
    </recommendedName>
</protein>
<evidence type="ECO:0000313" key="11">
    <source>
        <dbReference type="Proteomes" id="UP000663853"/>
    </source>
</evidence>
<dbReference type="SUPFAM" id="SSF103506">
    <property type="entry name" value="Mitochondrial carrier"/>
    <property type="match status" value="1"/>
</dbReference>
<evidence type="ECO:0008006" key="12">
    <source>
        <dbReference type="Google" id="ProtNLM"/>
    </source>
</evidence>
<dbReference type="Proteomes" id="UP000663853">
    <property type="component" value="Unassembled WGS sequence"/>
</dbReference>
<evidence type="ECO:0000256" key="3">
    <source>
        <dbReference type="ARBA" id="ARBA00022448"/>
    </source>
</evidence>
<evidence type="ECO:0000256" key="7">
    <source>
        <dbReference type="ARBA" id="ARBA00023136"/>
    </source>
</evidence>
<keyword evidence="5" id="KW-0677">Repeat</keyword>
<gene>
    <name evidence="10" type="ORF">RDB_LOCUS143382</name>
</gene>
<dbReference type="PROSITE" id="PS50920">
    <property type="entry name" value="SOLCAR"/>
    <property type="match status" value="3"/>
</dbReference>
<dbReference type="Gene3D" id="1.50.40.10">
    <property type="entry name" value="Mitochondrial carrier domain"/>
    <property type="match status" value="1"/>
</dbReference>
<organism evidence="10 11">
    <name type="scientific">Rhizoctonia solani</name>
    <dbReference type="NCBI Taxonomy" id="456999"/>
    <lineage>
        <taxon>Eukaryota</taxon>
        <taxon>Fungi</taxon>
        <taxon>Dikarya</taxon>
        <taxon>Basidiomycota</taxon>
        <taxon>Agaricomycotina</taxon>
        <taxon>Agaricomycetes</taxon>
        <taxon>Cantharellales</taxon>
        <taxon>Ceratobasidiaceae</taxon>
        <taxon>Rhizoctonia</taxon>
    </lineage>
</organism>
<dbReference type="InterPro" id="IPR050391">
    <property type="entry name" value="Mito_Metabolite_Transporter"/>
</dbReference>
<keyword evidence="3 9" id="KW-0813">Transport</keyword>
<keyword evidence="6" id="KW-1133">Transmembrane helix</keyword>
<keyword evidence="7 8" id="KW-0472">Membrane</keyword>
<comment type="similarity">
    <text evidence="2 9">Belongs to the mitochondrial carrier (TC 2.A.29) family.</text>
</comment>
<accession>A0A8H3HIJ5</accession>
<dbReference type="PANTHER" id="PTHR45618">
    <property type="entry name" value="MITOCHONDRIAL DICARBOXYLATE CARRIER-RELATED"/>
    <property type="match status" value="1"/>
</dbReference>
<dbReference type="Pfam" id="PF00153">
    <property type="entry name" value="Mito_carr"/>
    <property type="match status" value="3"/>
</dbReference>
<evidence type="ECO:0000256" key="1">
    <source>
        <dbReference type="ARBA" id="ARBA00004141"/>
    </source>
</evidence>
<comment type="subcellular location">
    <subcellularLocation>
        <location evidence="1">Membrane</location>
        <topology evidence="1">Multi-pass membrane protein</topology>
    </subcellularLocation>
</comment>
<feature type="repeat" description="Solcar" evidence="8">
    <location>
        <begin position="255"/>
        <end position="340"/>
    </location>
</feature>
<reference evidence="10" key="1">
    <citation type="submission" date="2021-01" db="EMBL/GenBank/DDBJ databases">
        <authorList>
            <person name="Kaushik A."/>
        </authorList>
    </citation>
    <scope>NUCLEOTIDE SEQUENCE</scope>
    <source>
        <strain evidence="10">AG6-10EEA</strain>
    </source>
</reference>
<dbReference type="AlphaFoldDB" id="A0A8H3HIJ5"/>
<evidence type="ECO:0000256" key="2">
    <source>
        <dbReference type="ARBA" id="ARBA00006375"/>
    </source>
</evidence>
<feature type="repeat" description="Solcar" evidence="8">
    <location>
        <begin position="152"/>
        <end position="246"/>
    </location>
</feature>
<dbReference type="InterPro" id="IPR023395">
    <property type="entry name" value="MCP_dom_sf"/>
</dbReference>
<dbReference type="EMBL" id="CAJMXA010003879">
    <property type="protein sequence ID" value="CAE6519603.1"/>
    <property type="molecule type" value="Genomic_DNA"/>
</dbReference>
<dbReference type="GO" id="GO:0016020">
    <property type="term" value="C:membrane"/>
    <property type="evidence" value="ECO:0007669"/>
    <property type="project" value="UniProtKB-SubCell"/>
</dbReference>
<evidence type="ECO:0000256" key="9">
    <source>
        <dbReference type="RuleBase" id="RU000488"/>
    </source>
</evidence>